<dbReference type="CDD" id="cd12833">
    <property type="entry name" value="ZntB-like_1"/>
    <property type="match status" value="1"/>
</dbReference>
<keyword evidence="10 12" id="KW-0472">Membrane</keyword>
<keyword evidence="5" id="KW-0997">Cell inner membrane</keyword>
<comment type="similarity">
    <text evidence="2">Belongs to the CorA metal ion transporter (MIT) (TC 1.A.35) family.</text>
</comment>
<evidence type="ECO:0000256" key="9">
    <source>
        <dbReference type="ARBA" id="ARBA00023065"/>
    </source>
</evidence>
<accession>A0A6I6IS75</accession>
<name>A0A6I6IS75_9RHOB</name>
<dbReference type="OrthoDB" id="9803484at2"/>
<dbReference type="SUPFAM" id="SSF144083">
    <property type="entry name" value="Magnesium transport protein CorA, transmembrane region"/>
    <property type="match status" value="1"/>
</dbReference>
<dbReference type="GO" id="GO:0005886">
    <property type="term" value="C:plasma membrane"/>
    <property type="evidence" value="ECO:0007669"/>
    <property type="project" value="UniProtKB-SubCell"/>
</dbReference>
<evidence type="ECO:0000256" key="11">
    <source>
        <dbReference type="SAM" id="Coils"/>
    </source>
</evidence>
<dbReference type="AlphaFoldDB" id="A0A6I6IS75"/>
<keyword evidence="8 12" id="KW-1133">Transmembrane helix</keyword>
<evidence type="ECO:0000256" key="6">
    <source>
        <dbReference type="ARBA" id="ARBA00022692"/>
    </source>
</evidence>
<dbReference type="Gene3D" id="1.20.58.340">
    <property type="entry name" value="Magnesium transport protein CorA, transmembrane region"/>
    <property type="match status" value="2"/>
</dbReference>
<evidence type="ECO:0000256" key="7">
    <source>
        <dbReference type="ARBA" id="ARBA00022833"/>
    </source>
</evidence>
<keyword evidence="3" id="KW-0813">Transport</keyword>
<comment type="subcellular location">
    <subcellularLocation>
        <location evidence="1">Cell membrane</location>
        <topology evidence="1">Multi-pass membrane protein</topology>
    </subcellularLocation>
</comment>
<dbReference type="EMBL" id="CP034348">
    <property type="protein sequence ID" value="QGX99929.1"/>
    <property type="molecule type" value="Genomic_DNA"/>
</dbReference>
<dbReference type="GO" id="GO:0015087">
    <property type="term" value="F:cobalt ion transmembrane transporter activity"/>
    <property type="evidence" value="ECO:0007669"/>
    <property type="project" value="TreeGrafter"/>
</dbReference>
<evidence type="ECO:0000256" key="1">
    <source>
        <dbReference type="ARBA" id="ARBA00004651"/>
    </source>
</evidence>
<feature type="transmembrane region" description="Helical" evidence="12">
    <location>
        <begin position="294"/>
        <end position="314"/>
    </location>
</feature>
<evidence type="ECO:0000256" key="10">
    <source>
        <dbReference type="ARBA" id="ARBA00023136"/>
    </source>
</evidence>
<keyword evidence="14" id="KW-1185">Reference proteome</keyword>
<evidence type="ECO:0000313" key="13">
    <source>
        <dbReference type="EMBL" id="QGX99929.1"/>
    </source>
</evidence>
<dbReference type="Pfam" id="PF01544">
    <property type="entry name" value="CorA"/>
    <property type="match status" value="1"/>
</dbReference>
<keyword evidence="7" id="KW-0862">Zinc</keyword>
<sequence>MSTRTLNPIAAFDIIDGTPTAIDDPWPGLEAASGYRWLHLDLTQDSVEPWAREHLPRIARHALLQTETRPRCDLLEDGLILNLRGVNLNPEASPDDMVSLRIWVTRTALVTARVRKVWAVDEMRKAAQNGQAPDSIGAFLVELVTGLTARIETVSLDLEDQTDRLEDQLFDGRKPARGQLTGLRQSVIRMRRFIAPQRDAITALMQLEDWLMTRQERAHLREAGNRTRRIVEELESVRDRLQALQDQLEADHAQRLGRHSHILSIVAAIFLPLGFLTGLFGVNIAGMPGMVSPMAFWWLVGGSVALGVVLYLVFKLADWL</sequence>
<dbReference type="RefSeq" id="WP_157708608.1">
    <property type="nucleotide sequence ID" value="NZ_CP034348.1"/>
</dbReference>
<proteinExistence type="inferred from homology"/>
<evidence type="ECO:0000256" key="8">
    <source>
        <dbReference type="ARBA" id="ARBA00022989"/>
    </source>
</evidence>
<protein>
    <submittedName>
        <fullName evidence="13">Zinc transporter ZntB</fullName>
    </submittedName>
</protein>
<dbReference type="PANTHER" id="PTHR46494:SF3">
    <property type="entry name" value="ZINC TRANSPORT PROTEIN ZNTB"/>
    <property type="match status" value="1"/>
</dbReference>
<dbReference type="InterPro" id="IPR045861">
    <property type="entry name" value="CorA_cytoplasmic_dom"/>
</dbReference>
<dbReference type="InterPro" id="IPR002523">
    <property type="entry name" value="MgTranspt_CorA/ZnTranspt_ZntB"/>
</dbReference>
<feature type="coiled-coil region" evidence="11">
    <location>
        <begin position="227"/>
        <end position="254"/>
    </location>
</feature>
<dbReference type="Proteomes" id="UP000428330">
    <property type="component" value="Chromosome"/>
</dbReference>
<evidence type="ECO:0000256" key="2">
    <source>
        <dbReference type="ARBA" id="ARBA00009765"/>
    </source>
</evidence>
<dbReference type="GO" id="GO:0015095">
    <property type="term" value="F:magnesium ion transmembrane transporter activity"/>
    <property type="evidence" value="ECO:0007669"/>
    <property type="project" value="TreeGrafter"/>
</dbReference>
<evidence type="ECO:0000256" key="5">
    <source>
        <dbReference type="ARBA" id="ARBA00022519"/>
    </source>
</evidence>
<dbReference type="GO" id="GO:0000287">
    <property type="term" value="F:magnesium ion binding"/>
    <property type="evidence" value="ECO:0007669"/>
    <property type="project" value="TreeGrafter"/>
</dbReference>
<evidence type="ECO:0000256" key="3">
    <source>
        <dbReference type="ARBA" id="ARBA00022448"/>
    </source>
</evidence>
<keyword evidence="11" id="KW-0175">Coiled coil</keyword>
<dbReference type="KEGG" id="rom:EI983_17305"/>
<feature type="transmembrane region" description="Helical" evidence="12">
    <location>
        <begin position="262"/>
        <end position="282"/>
    </location>
</feature>
<organism evidence="13 14">
    <name type="scientific">Roseovarius faecimaris</name>
    <dbReference type="NCBI Taxonomy" id="2494550"/>
    <lineage>
        <taxon>Bacteria</taxon>
        <taxon>Pseudomonadati</taxon>
        <taxon>Pseudomonadota</taxon>
        <taxon>Alphaproteobacteria</taxon>
        <taxon>Rhodobacterales</taxon>
        <taxon>Roseobacteraceae</taxon>
        <taxon>Roseovarius</taxon>
    </lineage>
</organism>
<evidence type="ECO:0000256" key="12">
    <source>
        <dbReference type="SAM" id="Phobius"/>
    </source>
</evidence>
<dbReference type="SUPFAM" id="SSF143865">
    <property type="entry name" value="CorA soluble domain-like"/>
    <property type="match status" value="1"/>
</dbReference>
<gene>
    <name evidence="13" type="ORF">EI983_17305</name>
</gene>
<reference evidence="14" key="1">
    <citation type="submission" date="2018-12" db="EMBL/GenBank/DDBJ databases">
        <title>Complete genome sequence of Roseovarius sp. MME-070.</title>
        <authorList>
            <person name="Nam Y.-D."/>
            <person name="Kang J."/>
            <person name="Chung W.-H."/>
            <person name="Park Y.S."/>
        </authorList>
    </citation>
    <scope>NUCLEOTIDE SEQUENCE [LARGE SCALE GENOMIC DNA]</scope>
    <source>
        <strain evidence="14">MME-070</strain>
    </source>
</reference>
<evidence type="ECO:0000256" key="4">
    <source>
        <dbReference type="ARBA" id="ARBA00022475"/>
    </source>
</evidence>
<keyword evidence="4" id="KW-1003">Cell membrane</keyword>
<dbReference type="GO" id="GO:0050897">
    <property type="term" value="F:cobalt ion binding"/>
    <property type="evidence" value="ECO:0007669"/>
    <property type="project" value="TreeGrafter"/>
</dbReference>
<evidence type="ECO:0000313" key="14">
    <source>
        <dbReference type="Proteomes" id="UP000428330"/>
    </source>
</evidence>
<dbReference type="Gene3D" id="3.30.460.20">
    <property type="entry name" value="CorA soluble domain-like"/>
    <property type="match status" value="1"/>
</dbReference>
<dbReference type="PANTHER" id="PTHR46494">
    <property type="entry name" value="CORA FAMILY METAL ION TRANSPORTER (EUROFUNG)"/>
    <property type="match status" value="1"/>
</dbReference>
<dbReference type="InterPro" id="IPR045863">
    <property type="entry name" value="CorA_TM1_TM2"/>
</dbReference>
<keyword evidence="6 12" id="KW-0812">Transmembrane</keyword>
<keyword evidence="9" id="KW-0406">Ion transport</keyword>